<reference evidence="2" key="1">
    <citation type="journal article" date="2015" name="Proc. Natl. Acad. Sci. U.S.A.">
        <title>Genome sequencing of adzuki bean (Vigna angularis) provides insight into high starch and low fat accumulation and domestication.</title>
        <authorList>
            <person name="Yang K."/>
            <person name="Tian Z."/>
            <person name="Chen C."/>
            <person name="Luo L."/>
            <person name="Zhao B."/>
            <person name="Wang Z."/>
            <person name="Yu L."/>
            <person name="Li Y."/>
            <person name="Sun Y."/>
            <person name="Li W."/>
            <person name="Chen Y."/>
            <person name="Li Y."/>
            <person name="Zhang Y."/>
            <person name="Ai D."/>
            <person name="Zhao J."/>
            <person name="Shang C."/>
            <person name="Ma Y."/>
            <person name="Wu B."/>
            <person name="Wang M."/>
            <person name="Gao L."/>
            <person name="Sun D."/>
            <person name="Zhang P."/>
            <person name="Guo F."/>
            <person name="Wang W."/>
            <person name="Li Y."/>
            <person name="Wang J."/>
            <person name="Varshney R.K."/>
            <person name="Wang J."/>
            <person name="Ling H.Q."/>
            <person name="Wan P."/>
        </authorList>
    </citation>
    <scope>NUCLEOTIDE SEQUENCE</scope>
    <source>
        <strain evidence="2">cv. Jingnong 6</strain>
    </source>
</reference>
<evidence type="ECO:0000313" key="2">
    <source>
        <dbReference type="Proteomes" id="UP000053144"/>
    </source>
</evidence>
<dbReference type="Proteomes" id="UP000053144">
    <property type="component" value="Chromosome 9"/>
</dbReference>
<sequence length="57" mass="6687">MQEKSQNTAWSMKNLKQKRKIELLKNLVWLEKVSWSAPKQRALELAMGQNARKLDSC</sequence>
<dbReference type="EMBL" id="CM003379">
    <property type="protein sequence ID" value="KOM52355.1"/>
    <property type="molecule type" value="Genomic_DNA"/>
</dbReference>
<dbReference type="Gramene" id="KOM52355">
    <property type="protein sequence ID" value="KOM52355"/>
    <property type="gene ID" value="LR48_Vigan09g101400"/>
</dbReference>
<organism evidence="1 2">
    <name type="scientific">Phaseolus angularis</name>
    <name type="common">Azuki bean</name>
    <name type="synonym">Vigna angularis</name>
    <dbReference type="NCBI Taxonomy" id="3914"/>
    <lineage>
        <taxon>Eukaryota</taxon>
        <taxon>Viridiplantae</taxon>
        <taxon>Streptophyta</taxon>
        <taxon>Embryophyta</taxon>
        <taxon>Tracheophyta</taxon>
        <taxon>Spermatophyta</taxon>
        <taxon>Magnoliopsida</taxon>
        <taxon>eudicotyledons</taxon>
        <taxon>Gunneridae</taxon>
        <taxon>Pentapetalae</taxon>
        <taxon>rosids</taxon>
        <taxon>fabids</taxon>
        <taxon>Fabales</taxon>
        <taxon>Fabaceae</taxon>
        <taxon>Papilionoideae</taxon>
        <taxon>50 kb inversion clade</taxon>
        <taxon>NPAAA clade</taxon>
        <taxon>indigoferoid/millettioid clade</taxon>
        <taxon>Phaseoleae</taxon>
        <taxon>Vigna</taxon>
    </lineage>
</organism>
<dbReference type="AlphaFoldDB" id="A0A0L9VBB7"/>
<proteinExistence type="predicted"/>
<accession>A0A0L9VBB7</accession>
<name>A0A0L9VBB7_PHAAN</name>
<evidence type="ECO:0000313" key="1">
    <source>
        <dbReference type="EMBL" id="KOM52355.1"/>
    </source>
</evidence>
<gene>
    <name evidence="1" type="ORF">LR48_Vigan09g101400</name>
</gene>
<protein>
    <submittedName>
        <fullName evidence="1">Uncharacterized protein</fullName>
    </submittedName>
</protein>